<dbReference type="PANTHER" id="PTHR43353:SF3">
    <property type="entry name" value="ALDEHYDE DEHYDROGENASE-RELATED"/>
    <property type="match status" value="1"/>
</dbReference>
<dbReference type="Gene3D" id="3.40.605.10">
    <property type="entry name" value="Aldehyde Dehydrogenase, Chain A, domain 1"/>
    <property type="match status" value="1"/>
</dbReference>
<evidence type="ECO:0000259" key="2">
    <source>
        <dbReference type="Pfam" id="PF00171"/>
    </source>
</evidence>
<evidence type="ECO:0000313" key="4">
    <source>
        <dbReference type="Proteomes" id="UP000575985"/>
    </source>
</evidence>
<comment type="caution">
    <text evidence="3">The sequence shown here is derived from an EMBL/GenBank/DDBJ whole genome shotgun (WGS) entry which is preliminary data.</text>
</comment>
<dbReference type="InterPro" id="IPR016163">
    <property type="entry name" value="Ald_DH_C"/>
</dbReference>
<dbReference type="Pfam" id="PF00171">
    <property type="entry name" value="Aldedh"/>
    <property type="match status" value="1"/>
</dbReference>
<dbReference type="InterPro" id="IPR016161">
    <property type="entry name" value="Ald_DH/histidinol_DH"/>
</dbReference>
<dbReference type="SUPFAM" id="SSF53720">
    <property type="entry name" value="ALDH-like"/>
    <property type="match status" value="1"/>
</dbReference>
<feature type="domain" description="Aldehyde dehydrogenase" evidence="2">
    <location>
        <begin position="6"/>
        <end position="415"/>
    </location>
</feature>
<organism evidence="3 4">
    <name type="scientific">Streptomonospora nanhaiensis</name>
    <dbReference type="NCBI Taxonomy" id="1323731"/>
    <lineage>
        <taxon>Bacteria</taxon>
        <taxon>Bacillati</taxon>
        <taxon>Actinomycetota</taxon>
        <taxon>Actinomycetes</taxon>
        <taxon>Streptosporangiales</taxon>
        <taxon>Nocardiopsidaceae</taxon>
        <taxon>Streptomonospora</taxon>
    </lineage>
</organism>
<dbReference type="InterPro" id="IPR016162">
    <property type="entry name" value="Ald_DH_N"/>
</dbReference>
<dbReference type="EMBL" id="JACCFO010000001">
    <property type="protein sequence ID" value="NYI94701.1"/>
    <property type="molecule type" value="Genomic_DNA"/>
</dbReference>
<dbReference type="AlphaFoldDB" id="A0A853BJD4"/>
<keyword evidence="1 3" id="KW-0560">Oxidoreductase</keyword>
<dbReference type="Gene3D" id="3.40.309.10">
    <property type="entry name" value="Aldehyde Dehydrogenase, Chain A, domain 2"/>
    <property type="match status" value="1"/>
</dbReference>
<dbReference type="InterPro" id="IPR050740">
    <property type="entry name" value="Aldehyde_DH_Superfamily"/>
</dbReference>
<dbReference type="PANTHER" id="PTHR43353">
    <property type="entry name" value="SUCCINATE-SEMIALDEHYDE DEHYDROGENASE, MITOCHONDRIAL"/>
    <property type="match status" value="1"/>
</dbReference>
<gene>
    <name evidence="3" type="ORF">HNR12_000978</name>
</gene>
<dbReference type="GO" id="GO:0033721">
    <property type="term" value="F:aldehyde dehydrogenase (NADP+) activity"/>
    <property type="evidence" value="ECO:0007669"/>
    <property type="project" value="UniProtKB-EC"/>
</dbReference>
<reference evidence="3 4" key="1">
    <citation type="submission" date="2020-07" db="EMBL/GenBank/DDBJ databases">
        <title>Sequencing the genomes of 1000 actinobacteria strains.</title>
        <authorList>
            <person name="Klenk H.-P."/>
        </authorList>
    </citation>
    <scope>NUCLEOTIDE SEQUENCE [LARGE SCALE GENOMIC DNA]</scope>
    <source>
        <strain evidence="3 4">DSM 45927</strain>
    </source>
</reference>
<accession>A0A853BJD4</accession>
<dbReference type="InterPro" id="IPR015590">
    <property type="entry name" value="Aldehyde_DH_dom"/>
</dbReference>
<proteinExistence type="predicted"/>
<name>A0A853BJD4_9ACTN</name>
<keyword evidence="4" id="KW-1185">Reference proteome</keyword>
<protein>
    <submittedName>
        <fullName evidence="3">NADP-dependent aldehyde dehydrogenase</fullName>
        <ecNumber evidence="3">1.2.1.4</ecNumber>
    </submittedName>
</protein>
<dbReference type="RefSeq" id="WP_179766352.1">
    <property type="nucleotide sequence ID" value="NZ_JACCFO010000001.1"/>
</dbReference>
<evidence type="ECO:0000256" key="1">
    <source>
        <dbReference type="ARBA" id="ARBA00023002"/>
    </source>
</evidence>
<dbReference type="EC" id="1.2.1.4" evidence="3"/>
<sequence>MSVEASIDPRTGRQVEEVAATSRPEEVAAAALAAERAAPAVEAMGRSGRAALLRALGAALENGRERITAVADRETALGPDRLNGELTRTVAQAEHFAEVLEEGSYLEAAIDHAAGPGQPDLRRMLVPLGPVAVFGASNFPLAFSVPGGDTVSALAAGCPVVVKAHESHPATSELVFRVMADAARQAGAPEGVLGLVRGREAGGALVADPRIKAVGFTGSAAGGRALMDIAAARPEPIPFYGELSGINPVVVTRAAARHRAARIAAGVLASVTGSGGQLCTKPGLVFVPAGAEGDALAEEVRAGFAAAPAAVLLNERVHTAYGSIGARLAGLPGVAVLAEGAAAPAEGYWAAPRLLGVAAADLTADAAEECFGPLAVLVRYTGEEELRAALRRLPPSLSAALHTGTAEEGEDAAEVAALTSVLRAGSGRVVFGGFPTGVRVSWAQNHGGPWPSTSTVHTSVGATAIRRFLRPFTWQDAPEPVLPPELRDDQPSIPRRIDGRLVLPAAY</sequence>
<evidence type="ECO:0000313" key="3">
    <source>
        <dbReference type="EMBL" id="NYI94701.1"/>
    </source>
</evidence>
<dbReference type="Proteomes" id="UP000575985">
    <property type="component" value="Unassembled WGS sequence"/>
</dbReference>